<feature type="transmembrane region" description="Helical" evidence="7">
    <location>
        <begin position="210"/>
        <end position="228"/>
    </location>
</feature>
<dbReference type="PANTHER" id="PTHR42718">
    <property type="entry name" value="MAJOR FACILITATOR SUPERFAMILY MULTIDRUG TRANSPORTER MFSC"/>
    <property type="match status" value="1"/>
</dbReference>
<evidence type="ECO:0000256" key="1">
    <source>
        <dbReference type="ARBA" id="ARBA00004651"/>
    </source>
</evidence>
<feature type="transmembrane region" description="Helical" evidence="7">
    <location>
        <begin position="21"/>
        <end position="45"/>
    </location>
</feature>
<evidence type="ECO:0000256" key="5">
    <source>
        <dbReference type="ARBA" id="ARBA00022989"/>
    </source>
</evidence>
<dbReference type="EMBL" id="LT629710">
    <property type="protein sequence ID" value="SDO32564.1"/>
    <property type="molecule type" value="Genomic_DNA"/>
</dbReference>
<proteinExistence type="predicted"/>
<keyword evidence="2" id="KW-0813">Transport</keyword>
<dbReference type="STRING" id="1090615.SAMN04515671_0570"/>
<dbReference type="InterPro" id="IPR020846">
    <property type="entry name" value="MFS_dom"/>
</dbReference>
<dbReference type="NCBIfam" id="TIGR00711">
    <property type="entry name" value="efflux_EmrB"/>
    <property type="match status" value="1"/>
</dbReference>
<feature type="transmembrane region" description="Helical" evidence="7">
    <location>
        <begin position="118"/>
        <end position="137"/>
    </location>
</feature>
<feature type="transmembrane region" description="Helical" evidence="7">
    <location>
        <begin position="280"/>
        <end position="298"/>
    </location>
</feature>
<keyword evidence="10" id="KW-1185">Reference proteome</keyword>
<gene>
    <name evidence="9" type="ORF">SAMN04515671_0570</name>
</gene>
<evidence type="ECO:0000313" key="9">
    <source>
        <dbReference type="EMBL" id="SDO32564.1"/>
    </source>
</evidence>
<reference evidence="9 10" key="1">
    <citation type="submission" date="2016-10" db="EMBL/GenBank/DDBJ databases">
        <authorList>
            <person name="de Groot N.N."/>
        </authorList>
    </citation>
    <scope>NUCLEOTIDE SEQUENCE [LARGE SCALE GENOMIC DNA]</scope>
    <source>
        <strain evidence="10">P4-7,KCTC 19426,CECT 7604</strain>
    </source>
</reference>
<feature type="transmembrane region" description="Helical" evidence="7">
    <location>
        <begin position="414"/>
        <end position="435"/>
    </location>
</feature>
<dbReference type="InterPro" id="IPR004638">
    <property type="entry name" value="EmrB-like"/>
</dbReference>
<dbReference type="GO" id="GO:0005886">
    <property type="term" value="C:plasma membrane"/>
    <property type="evidence" value="ECO:0007669"/>
    <property type="project" value="UniProtKB-SubCell"/>
</dbReference>
<feature type="transmembrane region" description="Helical" evidence="7">
    <location>
        <begin position="240"/>
        <end position="259"/>
    </location>
</feature>
<dbReference type="RefSeq" id="WP_197676378.1">
    <property type="nucleotide sequence ID" value="NZ_LT629710.1"/>
</dbReference>
<evidence type="ECO:0000256" key="3">
    <source>
        <dbReference type="ARBA" id="ARBA00022475"/>
    </source>
</evidence>
<evidence type="ECO:0000256" key="7">
    <source>
        <dbReference type="SAM" id="Phobius"/>
    </source>
</evidence>
<dbReference type="PROSITE" id="PS50850">
    <property type="entry name" value="MFS"/>
    <property type="match status" value="1"/>
</dbReference>
<protein>
    <submittedName>
        <fullName evidence="9">Drug resistance transporter, EmrB/QacA subfamily</fullName>
    </submittedName>
</protein>
<keyword evidence="4 7" id="KW-0812">Transmembrane</keyword>
<dbReference type="GO" id="GO:0022857">
    <property type="term" value="F:transmembrane transporter activity"/>
    <property type="evidence" value="ECO:0007669"/>
    <property type="project" value="InterPro"/>
</dbReference>
<keyword evidence="3" id="KW-1003">Cell membrane</keyword>
<dbReference type="SUPFAM" id="SSF103473">
    <property type="entry name" value="MFS general substrate transporter"/>
    <property type="match status" value="1"/>
</dbReference>
<dbReference type="PANTHER" id="PTHR42718:SF46">
    <property type="entry name" value="BLR6921 PROTEIN"/>
    <property type="match status" value="1"/>
</dbReference>
<sequence length="515" mass="52916">MTTSTSVSSPNEEKTAARRRLLVLGLVLTAQLMVVLDATIVNIALPDISSALDFTPTGLSWVINAYTLVFGGLLLLGARAGDILGRRKVFLGGIALFTVASLAGGFATSAGLLLGARAVQGVGAALAAPSALALLMTMFPDAKERTKAIGYYTAVSIGGSAVGLISGGMLTQWVSWRWVLFVNVPIGLAVIAVALRVLPETARRPGHFDLAGAITSTLGMTGLVYGFVRAASDGWGDSVTVTAFAAGVVLLAAFIAVELRASSPIVPLRLFANRDRATSYVARLLLVAGMMGMFFFLTQFLQDVLHYSAVVTGVAFLPLTVVLFAASQISARVLTGRVPAKTVMAGGLTLSTIGLLWLTQLHATSGYTALLFPLVLFGIGNGLAFVPLTSTALRGVDPADAGAASGLVNVMQQVGGALGLAVLVTVFGSASRSAVSPAGASAVERAQHAFVVGADRGFLIAALFLAATVILVLVAIRPQPKPAASVETSFDGRPDAATAELDADVEELRAATAHA</sequence>
<accession>A0A1H0IM60</accession>
<dbReference type="Gene3D" id="1.20.1720.10">
    <property type="entry name" value="Multidrug resistance protein D"/>
    <property type="match status" value="1"/>
</dbReference>
<evidence type="ECO:0000256" key="4">
    <source>
        <dbReference type="ARBA" id="ARBA00022692"/>
    </source>
</evidence>
<dbReference type="Proteomes" id="UP000198741">
    <property type="component" value="Chromosome I"/>
</dbReference>
<evidence type="ECO:0000259" key="8">
    <source>
        <dbReference type="PROSITE" id="PS50850"/>
    </source>
</evidence>
<keyword evidence="6 7" id="KW-0472">Membrane</keyword>
<feature type="transmembrane region" description="Helical" evidence="7">
    <location>
        <begin position="304"/>
        <end position="326"/>
    </location>
</feature>
<comment type="subcellular location">
    <subcellularLocation>
        <location evidence="1">Cell membrane</location>
        <topology evidence="1">Multi-pass membrane protein</topology>
    </subcellularLocation>
</comment>
<feature type="transmembrane region" description="Helical" evidence="7">
    <location>
        <begin position="338"/>
        <end position="358"/>
    </location>
</feature>
<feature type="transmembrane region" description="Helical" evidence="7">
    <location>
        <begin position="89"/>
        <end position="112"/>
    </location>
</feature>
<dbReference type="Pfam" id="PF07690">
    <property type="entry name" value="MFS_1"/>
    <property type="match status" value="1"/>
</dbReference>
<feature type="transmembrane region" description="Helical" evidence="7">
    <location>
        <begin position="57"/>
        <end position="77"/>
    </location>
</feature>
<name>A0A1H0IM60_9ACTN</name>
<feature type="transmembrane region" description="Helical" evidence="7">
    <location>
        <begin position="370"/>
        <end position="393"/>
    </location>
</feature>
<organism evidence="9 10">
    <name type="scientific">Nakamurella panacisegetis</name>
    <dbReference type="NCBI Taxonomy" id="1090615"/>
    <lineage>
        <taxon>Bacteria</taxon>
        <taxon>Bacillati</taxon>
        <taxon>Actinomycetota</taxon>
        <taxon>Actinomycetes</taxon>
        <taxon>Nakamurellales</taxon>
        <taxon>Nakamurellaceae</taxon>
        <taxon>Nakamurella</taxon>
    </lineage>
</organism>
<evidence type="ECO:0000256" key="2">
    <source>
        <dbReference type="ARBA" id="ARBA00022448"/>
    </source>
</evidence>
<dbReference type="CDD" id="cd17321">
    <property type="entry name" value="MFS_MMR_MDR_like"/>
    <property type="match status" value="1"/>
</dbReference>
<dbReference type="InterPro" id="IPR011701">
    <property type="entry name" value="MFS"/>
</dbReference>
<feature type="transmembrane region" description="Helical" evidence="7">
    <location>
        <begin position="176"/>
        <end position="198"/>
    </location>
</feature>
<evidence type="ECO:0000313" key="10">
    <source>
        <dbReference type="Proteomes" id="UP000198741"/>
    </source>
</evidence>
<dbReference type="AlphaFoldDB" id="A0A1H0IM60"/>
<feature type="transmembrane region" description="Helical" evidence="7">
    <location>
        <begin position="458"/>
        <end position="476"/>
    </location>
</feature>
<dbReference type="InterPro" id="IPR036259">
    <property type="entry name" value="MFS_trans_sf"/>
</dbReference>
<dbReference type="Gene3D" id="1.20.1250.20">
    <property type="entry name" value="MFS general substrate transporter like domains"/>
    <property type="match status" value="1"/>
</dbReference>
<feature type="domain" description="Major facilitator superfamily (MFS) profile" evidence="8">
    <location>
        <begin position="23"/>
        <end position="480"/>
    </location>
</feature>
<evidence type="ECO:0000256" key="6">
    <source>
        <dbReference type="ARBA" id="ARBA00023136"/>
    </source>
</evidence>
<feature type="transmembrane region" description="Helical" evidence="7">
    <location>
        <begin position="149"/>
        <end position="170"/>
    </location>
</feature>
<keyword evidence="5 7" id="KW-1133">Transmembrane helix</keyword>